<dbReference type="Proteomes" id="UP000242757">
    <property type="component" value="Unassembled WGS sequence"/>
</dbReference>
<sequence>METKWLHDFIALSEQGSFSRAAESRFVTQPAFSRRIRSLENWLGVALVCRNRYPLELTPAGEAFLEQARQLLAQIYGVRSQLRQSQQHTPGLSLITQPALAVTFFPAWLHRLRPALGEGLVRLNTGHYHEAMEQFMAGAVDFLLCFSGPDGAEAPQRPDVERLCLGRDRLVLVAATDAQGTPLFRLEEQRPLPLLLYPRDAFLGALVQQQCLPALGELPWRPVCENALGEGLKAQLLQGEGAAFLPESLVRDELASGRVALLPGVRALNLDIELCRLGAPRSELAARFWQQSALLASG</sequence>
<dbReference type="GO" id="GO:0000976">
    <property type="term" value="F:transcription cis-regulatory region binding"/>
    <property type="evidence" value="ECO:0007669"/>
    <property type="project" value="TreeGrafter"/>
</dbReference>
<dbReference type="OrthoDB" id="6971749at2"/>
<dbReference type="RefSeq" id="WP_094200476.1">
    <property type="nucleotide sequence ID" value="NZ_NBIM01000001.1"/>
</dbReference>
<evidence type="ECO:0000256" key="2">
    <source>
        <dbReference type="ARBA" id="ARBA00023015"/>
    </source>
</evidence>
<dbReference type="EMBL" id="NBIM01000001">
    <property type="protein sequence ID" value="OXY83703.1"/>
    <property type="molecule type" value="Genomic_DNA"/>
</dbReference>
<gene>
    <name evidence="6" type="ORF">B6S08_09555</name>
</gene>
<accession>A0A233RJZ0</accession>
<proteinExistence type="inferred from homology"/>
<dbReference type="InterPro" id="IPR036388">
    <property type="entry name" value="WH-like_DNA-bd_sf"/>
</dbReference>
<reference evidence="6 7" key="1">
    <citation type="submission" date="2017-08" db="EMBL/GenBank/DDBJ databases">
        <title>A Genome Sequence of Oceanimonas doudoroffii ATCC 27123T.</title>
        <authorList>
            <person name="Brennan M.A."/>
            <person name="Maclea K.S."/>
            <person name="Mcclelland W.D."/>
            <person name="Trachtenberg A.M."/>
        </authorList>
    </citation>
    <scope>NUCLEOTIDE SEQUENCE [LARGE SCALE GENOMIC DNA]</scope>
    <source>
        <strain evidence="6 7">ATCC 27123</strain>
    </source>
</reference>
<evidence type="ECO:0000313" key="6">
    <source>
        <dbReference type="EMBL" id="OXY83703.1"/>
    </source>
</evidence>
<organism evidence="6 7">
    <name type="scientific">Oceanimonas doudoroffii</name>
    <dbReference type="NCBI Taxonomy" id="84158"/>
    <lineage>
        <taxon>Bacteria</taxon>
        <taxon>Pseudomonadati</taxon>
        <taxon>Pseudomonadota</taxon>
        <taxon>Gammaproteobacteria</taxon>
        <taxon>Aeromonadales</taxon>
        <taxon>Aeromonadaceae</taxon>
        <taxon>Oceanimonas</taxon>
    </lineage>
</organism>
<evidence type="ECO:0000256" key="1">
    <source>
        <dbReference type="ARBA" id="ARBA00009437"/>
    </source>
</evidence>
<dbReference type="Pfam" id="PF00126">
    <property type="entry name" value="HTH_1"/>
    <property type="match status" value="1"/>
</dbReference>
<dbReference type="Gene3D" id="3.40.190.10">
    <property type="entry name" value="Periplasmic binding protein-like II"/>
    <property type="match status" value="2"/>
</dbReference>
<evidence type="ECO:0000256" key="4">
    <source>
        <dbReference type="ARBA" id="ARBA00023163"/>
    </source>
</evidence>
<keyword evidence="7" id="KW-1185">Reference proteome</keyword>
<dbReference type="PANTHER" id="PTHR30126">
    <property type="entry name" value="HTH-TYPE TRANSCRIPTIONAL REGULATOR"/>
    <property type="match status" value="1"/>
</dbReference>
<dbReference type="Pfam" id="PF03466">
    <property type="entry name" value="LysR_substrate"/>
    <property type="match status" value="1"/>
</dbReference>
<feature type="domain" description="HTH lysR-type" evidence="5">
    <location>
        <begin position="1"/>
        <end position="58"/>
    </location>
</feature>
<dbReference type="SUPFAM" id="SSF53850">
    <property type="entry name" value="Periplasmic binding protein-like II"/>
    <property type="match status" value="1"/>
</dbReference>
<dbReference type="GO" id="GO:0003700">
    <property type="term" value="F:DNA-binding transcription factor activity"/>
    <property type="evidence" value="ECO:0007669"/>
    <property type="project" value="InterPro"/>
</dbReference>
<dbReference type="InterPro" id="IPR005119">
    <property type="entry name" value="LysR_subst-bd"/>
</dbReference>
<dbReference type="SUPFAM" id="SSF46785">
    <property type="entry name" value="Winged helix' DNA-binding domain"/>
    <property type="match status" value="1"/>
</dbReference>
<dbReference type="FunFam" id="1.10.10.10:FF:000001">
    <property type="entry name" value="LysR family transcriptional regulator"/>
    <property type="match status" value="1"/>
</dbReference>
<name>A0A233RJZ0_9GAMM</name>
<comment type="similarity">
    <text evidence="1">Belongs to the LysR transcriptional regulatory family.</text>
</comment>
<evidence type="ECO:0000259" key="5">
    <source>
        <dbReference type="PROSITE" id="PS50931"/>
    </source>
</evidence>
<dbReference type="PANTHER" id="PTHR30126:SF2">
    <property type="entry name" value="HTH-TYPE TRANSCRIPTIONAL REGULATOR YJIE"/>
    <property type="match status" value="1"/>
</dbReference>
<dbReference type="Gene3D" id="1.10.10.10">
    <property type="entry name" value="Winged helix-like DNA-binding domain superfamily/Winged helix DNA-binding domain"/>
    <property type="match status" value="1"/>
</dbReference>
<dbReference type="PROSITE" id="PS50931">
    <property type="entry name" value="HTH_LYSR"/>
    <property type="match status" value="1"/>
</dbReference>
<dbReference type="InterPro" id="IPR000847">
    <property type="entry name" value="LysR_HTH_N"/>
</dbReference>
<evidence type="ECO:0000256" key="3">
    <source>
        <dbReference type="ARBA" id="ARBA00023125"/>
    </source>
</evidence>
<evidence type="ECO:0000313" key="7">
    <source>
        <dbReference type="Proteomes" id="UP000242757"/>
    </source>
</evidence>
<dbReference type="AlphaFoldDB" id="A0A233RJZ0"/>
<comment type="caution">
    <text evidence="6">The sequence shown here is derived from an EMBL/GenBank/DDBJ whole genome shotgun (WGS) entry which is preliminary data.</text>
</comment>
<dbReference type="InterPro" id="IPR036390">
    <property type="entry name" value="WH_DNA-bd_sf"/>
</dbReference>
<dbReference type="PRINTS" id="PR00039">
    <property type="entry name" value="HTHLYSR"/>
</dbReference>
<keyword evidence="2" id="KW-0805">Transcription regulation</keyword>
<dbReference type="CDD" id="cd05466">
    <property type="entry name" value="PBP2_LTTR_substrate"/>
    <property type="match status" value="1"/>
</dbReference>
<protein>
    <submittedName>
        <fullName evidence="6">LysR family transcriptional regulator</fullName>
    </submittedName>
</protein>
<keyword evidence="3" id="KW-0238">DNA-binding</keyword>
<keyword evidence="4" id="KW-0804">Transcription</keyword>